<dbReference type="CDD" id="cd10170">
    <property type="entry name" value="ASKHA_NBD_HSP70"/>
    <property type="match status" value="1"/>
</dbReference>
<accession>A0A8T9CF00</accession>
<organism evidence="3 4">
    <name type="scientific">Lachnellula suecica</name>
    <dbReference type="NCBI Taxonomy" id="602035"/>
    <lineage>
        <taxon>Eukaryota</taxon>
        <taxon>Fungi</taxon>
        <taxon>Dikarya</taxon>
        <taxon>Ascomycota</taxon>
        <taxon>Pezizomycotina</taxon>
        <taxon>Leotiomycetes</taxon>
        <taxon>Helotiales</taxon>
        <taxon>Lachnaceae</taxon>
        <taxon>Lachnellula</taxon>
    </lineage>
</organism>
<dbReference type="InterPro" id="IPR043129">
    <property type="entry name" value="ATPase_NBD"/>
</dbReference>
<evidence type="ECO:0000256" key="2">
    <source>
        <dbReference type="ARBA" id="ARBA00022840"/>
    </source>
</evidence>
<dbReference type="AlphaFoldDB" id="A0A8T9CF00"/>
<name>A0A8T9CF00_9HELO</name>
<gene>
    <name evidence="3" type="primary">Hspa12a_0</name>
    <name evidence="3" type="ORF">LSUE1_G003853</name>
</gene>
<reference evidence="3 4" key="1">
    <citation type="submission" date="2018-05" db="EMBL/GenBank/DDBJ databases">
        <title>Genome sequencing and assembly of the regulated plant pathogen Lachnellula willkommii and related sister species for the development of diagnostic species identification markers.</title>
        <authorList>
            <person name="Giroux E."/>
            <person name="Bilodeau G."/>
        </authorList>
    </citation>
    <scope>NUCLEOTIDE SEQUENCE [LARGE SCALE GENOMIC DNA]</scope>
    <source>
        <strain evidence="3 4">CBS 268.59</strain>
    </source>
</reference>
<dbReference type="PRINTS" id="PR00301">
    <property type="entry name" value="HEATSHOCK70"/>
</dbReference>
<dbReference type="EMBL" id="QGMK01000119">
    <property type="protein sequence ID" value="TVY84091.1"/>
    <property type="molecule type" value="Genomic_DNA"/>
</dbReference>
<protein>
    <submittedName>
        <fullName evidence="3">Heat shock 70 kDa protein 12A</fullName>
    </submittedName>
</protein>
<dbReference type="InterPro" id="IPR013126">
    <property type="entry name" value="Hsp_70_fam"/>
</dbReference>
<evidence type="ECO:0000256" key="1">
    <source>
        <dbReference type="ARBA" id="ARBA00022741"/>
    </source>
</evidence>
<dbReference type="GO" id="GO:0140662">
    <property type="term" value="F:ATP-dependent protein folding chaperone"/>
    <property type="evidence" value="ECO:0007669"/>
    <property type="project" value="InterPro"/>
</dbReference>
<keyword evidence="1" id="KW-0547">Nucleotide-binding</keyword>
<dbReference type="GO" id="GO:0005524">
    <property type="term" value="F:ATP binding"/>
    <property type="evidence" value="ECO:0007669"/>
    <property type="project" value="UniProtKB-KW"/>
</dbReference>
<keyword evidence="2" id="KW-0067">ATP-binding</keyword>
<dbReference type="SUPFAM" id="SSF53067">
    <property type="entry name" value="Actin-like ATPase domain"/>
    <property type="match status" value="2"/>
</dbReference>
<evidence type="ECO:0000313" key="4">
    <source>
        <dbReference type="Proteomes" id="UP000469558"/>
    </source>
</evidence>
<sequence>MSKHTTGMLEDDFGLLSTADDDDQQLIIALDFGTTFSGISYMFTGSGEADPHSIEKWPGEDRNPPKTPTLIRYDPNDKRIFTWGANVDPTCTDKIEGVKLLLDPSQPAPLFVPQSQSTKKVLASLGKPPLDVASDYIGALYAHAIKEIESKFFKDYVAMQQKKFVLTVPAVWSDKAKDATLRAAKNAGIFPITLIKEPEAAALYTLHYLKNKALVIGDAFVLCDAGGGTVDLISYEITALDPLELKELVPGTGGVAGSLMLNKRFDEFVMNIVGEEEMFRLRKTKAFTSAMKSFDQEVKPNFTNDPAKEWFVSFPMAKLPDDAANHLEADFLLLKCDSVHQIFEPVVNAIEKLVAEQVDKVRVKRVTAGHPKGKEIKAIILAGGFGASQYLKSRLQKASPDIQVIQPPDAWSAIVKGAILSKLPSEASIISTVAVRHYGVEAHSAYKESEDSGQPKFWDKHYGQYRCMKMTWYIEMGEDLQRDKRVEFTFFRSLDPDYTPAQLIFQDDLLECNEPEQPAYPDHARGITKTNVTLKADFTQVPKSEFKEKMSPDGVAYVSIAYKLVIETKAANMEFSAEINGKKLGLVTPTYN</sequence>
<dbReference type="Pfam" id="PF00012">
    <property type="entry name" value="HSP70"/>
    <property type="match status" value="1"/>
</dbReference>
<dbReference type="PANTHER" id="PTHR14187">
    <property type="entry name" value="ALPHA KINASE/ELONGATION FACTOR 2 KINASE"/>
    <property type="match status" value="1"/>
</dbReference>
<keyword evidence="3" id="KW-0346">Stress response</keyword>
<comment type="caution">
    <text evidence="3">The sequence shown here is derived from an EMBL/GenBank/DDBJ whole genome shotgun (WGS) entry which is preliminary data.</text>
</comment>
<dbReference type="PANTHER" id="PTHR14187:SF82">
    <property type="entry name" value="FAMILY CHAPERONE, PUTATIVE (AFU_ORTHOLOGUE AFUA_7G08575)-RELATED"/>
    <property type="match status" value="1"/>
</dbReference>
<proteinExistence type="predicted"/>
<keyword evidence="4" id="KW-1185">Reference proteome</keyword>
<dbReference type="Gene3D" id="3.30.420.40">
    <property type="match status" value="1"/>
</dbReference>
<dbReference type="Proteomes" id="UP000469558">
    <property type="component" value="Unassembled WGS sequence"/>
</dbReference>
<dbReference type="OrthoDB" id="5332281at2759"/>
<evidence type="ECO:0000313" key="3">
    <source>
        <dbReference type="EMBL" id="TVY84091.1"/>
    </source>
</evidence>